<comment type="caution">
    <text evidence="1">The sequence shown here is derived from an EMBL/GenBank/DDBJ whole genome shotgun (WGS) entry which is preliminary data.</text>
</comment>
<organism evidence="1 2">
    <name type="scientific">Clostridium boliviensis</name>
    <dbReference type="NCBI Taxonomy" id="318465"/>
    <lineage>
        <taxon>Bacteria</taxon>
        <taxon>Bacillati</taxon>
        <taxon>Bacillota</taxon>
        <taxon>Clostridia</taxon>
        <taxon>Eubacteriales</taxon>
        <taxon>Clostridiaceae</taxon>
        <taxon>Clostridium</taxon>
    </lineage>
</organism>
<gene>
    <name evidence="1" type="ORF">RZO55_22920</name>
</gene>
<evidence type="ECO:0000313" key="2">
    <source>
        <dbReference type="Proteomes" id="UP001276854"/>
    </source>
</evidence>
<dbReference type="RefSeq" id="WP_318066584.1">
    <property type="nucleotide sequence ID" value="NZ_JAWONS010000324.1"/>
</dbReference>
<protein>
    <submittedName>
        <fullName evidence="1">SIR2 family protein</fullName>
    </submittedName>
</protein>
<dbReference type="PIRSF" id="PIRSF014677">
    <property type="entry name" value="UCP014677"/>
    <property type="match status" value="1"/>
</dbReference>
<dbReference type="Pfam" id="PF13289">
    <property type="entry name" value="SIR2_2"/>
    <property type="match status" value="1"/>
</dbReference>
<evidence type="ECO:0000313" key="1">
    <source>
        <dbReference type="EMBL" id="MDW2800425.1"/>
    </source>
</evidence>
<accession>A0ABU4GS03</accession>
<dbReference type="Proteomes" id="UP001276854">
    <property type="component" value="Unassembled WGS sequence"/>
</dbReference>
<reference evidence="1 2" key="1">
    <citation type="submission" date="2023-10" db="EMBL/GenBank/DDBJ databases">
        <title>A novel Glycoside Hydrolase 43-Like Enzyme from Clostrdium boliviensis is an Endo-xylanase, and a Candidate for Xylooligosaccharides Production from Different Xylan Substrates.</title>
        <authorList>
            <person name="Alvarez M.T."/>
            <person name="Rocabado-Villegas L.R."/>
            <person name="Salas-Veizaga D.M."/>
            <person name="Linares-Pasten J.A."/>
            <person name="Gudmundsdottir E.E."/>
            <person name="Hreggvidsson G.O."/>
            <person name="Adlercreutz P."/>
            <person name="Nordberg Karlsson E."/>
        </authorList>
    </citation>
    <scope>NUCLEOTIDE SEQUENCE [LARGE SCALE GENOMIC DNA]</scope>
    <source>
        <strain evidence="1 2">E-1</strain>
    </source>
</reference>
<proteinExistence type="predicted"/>
<name>A0ABU4GS03_9CLOT</name>
<dbReference type="EMBL" id="JAWONS010000324">
    <property type="protein sequence ID" value="MDW2800425.1"/>
    <property type="molecule type" value="Genomic_DNA"/>
</dbReference>
<dbReference type="InterPro" id="IPR011202">
    <property type="entry name" value="UCP014677"/>
</dbReference>
<keyword evidence="2" id="KW-1185">Reference proteome</keyword>
<sequence length="510" mass="59042">MIINEFISNFKNHPVMFIGTGLSLRYLENSYSWDDLLKKIALDFTDNIEYYLDLKSDSMKDGICRYDKVATALELDFNNYLKEHRHGVFEEINNAFYAEMAEGVSISRFKLYISHLFKELHIKKSVNDEITELKKARKNISSIITTNYDCLIEDIFEFDPLIGNDILLSNPYGSVYKIHGCVTEPKKIIITESDYKDFDQKYELIRAQLLSIFIHNPIIFIGYNIGDQNIKTILKTIFTYVSPNSDQAQKIRDNFLLVEYEKNSQNHEVFEHDIDIEGFPTIRINKLKTDDFSTLYKSLSMLQLPVSAMDIRKVQNVVRDIYTGGDIKVSITSDLDSLKNGEKVLVIGAKNTIRYEYQTTAEMMANYFKIIDESNSQLLSLINKQKIQSTQYFPVFGFSEIFDSITRIDELKNQQTEKVLAIKDTARASCHGTHTTPEEVLNDSTISQTYKAQEIICSILSGKMCLDSTKNYLINYSDKKSTEYRRILCAYDYKKYGCKARGKRLLRRKT</sequence>